<evidence type="ECO:0000313" key="1">
    <source>
        <dbReference type="EMBL" id="KAK3713082.1"/>
    </source>
</evidence>
<gene>
    <name evidence="1" type="ORF">LTR37_008767</name>
</gene>
<dbReference type="Proteomes" id="UP001281147">
    <property type="component" value="Unassembled WGS sequence"/>
</dbReference>
<protein>
    <submittedName>
        <fullName evidence="1">Uncharacterized protein</fullName>
    </submittedName>
</protein>
<comment type="caution">
    <text evidence="1">The sequence shown here is derived from an EMBL/GenBank/DDBJ whole genome shotgun (WGS) entry which is preliminary data.</text>
</comment>
<accession>A0ACC3NCS6</accession>
<dbReference type="EMBL" id="JAUTXU010000065">
    <property type="protein sequence ID" value="KAK3713082.1"/>
    <property type="molecule type" value="Genomic_DNA"/>
</dbReference>
<evidence type="ECO:0000313" key="2">
    <source>
        <dbReference type="Proteomes" id="UP001281147"/>
    </source>
</evidence>
<keyword evidence="2" id="KW-1185">Reference proteome</keyword>
<organism evidence="1 2">
    <name type="scientific">Vermiconidia calcicola</name>
    <dbReference type="NCBI Taxonomy" id="1690605"/>
    <lineage>
        <taxon>Eukaryota</taxon>
        <taxon>Fungi</taxon>
        <taxon>Dikarya</taxon>
        <taxon>Ascomycota</taxon>
        <taxon>Pezizomycotina</taxon>
        <taxon>Dothideomycetes</taxon>
        <taxon>Dothideomycetidae</taxon>
        <taxon>Mycosphaerellales</taxon>
        <taxon>Extremaceae</taxon>
        <taxon>Vermiconidia</taxon>
    </lineage>
</organism>
<reference evidence="1" key="1">
    <citation type="submission" date="2023-07" db="EMBL/GenBank/DDBJ databases">
        <title>Black Yeasts Isolated from many extreme environments.</title>
        <authorList>
            <person name="Coleine C."/>
            <person name="Stajich J.E."/>
            <person name="Selbmann L."/>
        </authorList>
    </citation>
    <scope>NUCLEOTIDE SEQUENCE</scope>
    <source>
        <strain evidence="1">CCFEE 5714</strain>
    </source>
</reference>
<name>A0ACC3NCS6_9PEZI</name>
<sequence>MDNSQNIELQQHDPRDGRFSNDGLDDPSDSDVQQLSGKSYDPAPDQRDMRRLGKRQELKVRAIGRETGSLYYHADARQRRFRFFSIVGYVIVLGLTWEFSLALGAFSLSNGGTAGAIWLTFVVCCGMSMVVLSMAEMASMAPTSGGQYHWVSEFAPRRLQKELSFAVGWLCALGWQAAMPTVSYIGAQQVLALIAICDLDYVIQPWHGALLTMAFVLAAIFFNTTAITKLPILEGLAVVLHVFGFLAFTVVLWVMGPRANAKDTFTDFRDDNDWGSTGLATLIAMVGPTTTFLGGDSAVHLSEELKDASYVLPRAMCSAAVINHALGFVTTVTLMFSLGDIEEDLSDRTGMPWVATIYRITGSRAATVVLLLVMIIMVREEPCRPNGVCALTLPPKYFFCAVNQVTTSSRQVFAFARDKGLPFHRFLSKVRPDSGVPVNSVYVTLTFAALLALIIIGSPAAFNIILSVSATGLFTSYLTCIGCVLIKRIRGEQFPASKFRLGRWGYFANITAICFLALAFVFLFFPAVPHPEPASMNWAILIYGFAVLFAIGYYLVKGRKDYDGPVHYVRWQTQHDVVE</sequence>
<proteinExistence type="predicted"/>